<dbReference type="KEGG" id="kng:KNAG_0B06310"/>
<protein>
    <submittedName>
        <fullName evidence="3">Uncharacterized protein</fullName>
    </submittedName>
</protein>
<name>J7R2M0_HUIN7</name>
<feature type="compositionally biased region" description="Low complexity" evidence="1">
    <location>
        <begin position="657"/>
        <end position="669"/>
    </location>
</feature>
<reference evidence="4" key="2">
    <citation type="submission" date="2012-08" db="EMBL/GenBank/DDBJ databases">
        <title>Genome sequence of Kazachstania naganishii.</title>
        <authorList>
            <person name="Gordon J.L."/>
            <person name="Armisen D."/>
            <person name="Proux-Wera E."/>
            <person name="OhEigeartaigh S.S."/>
            <person name="Byrne K.P."/>
            <person name="Wolfe K.H."/>
        </authorList>
    </citation>
    <scope>NUCLEOTIDE SEQUENCE [LARGE SCALE GENOMIC DNA]</scope>
    <source>
        <strain evidence="4">ATCC MYA-139 / BCRC 22969 / CBS 8797 / CCRC 22969 / KCTC 17520 / NBRC 10181 / NCYC 3082</strain>
    </source>
</reference>
<evidence type="ECO:0000256" key="2">
    <source>
        <dbReference type="SAM" id="Phobius"/>
    </source>
</evidence>
<feature type="compositionally biased region" description="Polar residues" evidence="1">
    <location>
        <begin position="670"/>
        <end position="683"/>
    </location>
</feature>
<dbReference type="GeneID" id="34524710"/>
<keyword evidence="2" id="KW-0812">Transmembrane</keyword>
<sequence length="683" mass="73641">MFHNKRVLLSCCILFTFAAFIFVCIATAGSSSNYKPITNVFIGDAGIKHINVTKVIPPLEPVVDVLSRALLAPGADQQAIFGALKNISKTSVLAPFLTILVNSQNTTTTLNAITNLAPLAFTSGVGSTKEELAGINSLLASSKDANSTVDNLQDLLDQVLNNNSSSMASLQKTTFVLLKDSKDPVATTESLVKLSSLSLADMAPLMPAFQILQGTKNITGSFVSLETLMNATIPTSLAQTMFSTIETQLAAGSNVDDIFDRLSAMVPQSLTGSMDAVRTLLVSANSANATLGYLSSILAANLTSSPSAKNVLATISNLYDDSNNQTLLLTSVTGLVSAVGNKDVVNELTSLDKLIEASNTQSDTVNTLSDLQDILATDTSNNKYIPYLFDMLQTSKDPAATFSSLLNVTQFAAENMAMFTPVLGLLGSAIQSPEVTDEQIYDVIPQILDFLNIPAKFRLSIFTLCHVSDTGKVLDCSKSHAVQNLDFRNIIYDALMKSDFNPYLTALDISADDLELKGKLLNKEHMYVPAVKAVLAMNLLFIISTFAITMFFIYMFVKVGSFSLTHRGWFILMALSLFCPLFSGLGATIVAAMITMIKSGTKHDRYNVVYTRGVTYSGLTWSAFTLTFITSMIVGLMWLNHWKAEHNPFAHQEPNAESTEGSGDSDTSSKISKNNVTNVAEKV</sequence>
<dbReference type="PANTHER" id="PTHR28019:SF2">
    <property type="entry name" value="CELL MEMBRANE PROTEIN YLR413W-RELATED"/>
    <property type="match status" value="1"/>
</dbReference>
<evidence type="ECO:0000313" key="3">
    <source>
        <dbReference type="EMBL" id="CCK69060.1"/>
    </source>
</evidence>
<proteinExistence type="predicted"/>
<keyword evidence="2" id="KW-0472">Membrane</keyword>
<feature type="region of interest" description="Disordered" evidence="1">
    <location>
        <begin position="652"/>
        <end position="683"/>
    </location>
</feature>
<dbReference type="Pfam" id="PF06687">
    <property type="entry name" value="SUR7"/>
    <property type="match status" value="1"/>
</dbReference>
<feature type="transmembrane region" description="Helical" evidence="2">
    <location>
        <begin position="614"/>
        <end position="639"/>
    </location>
</feature>
<organism evidence="3 4">
    <name type="scientific">Huiozyma naganishii (strain ATCC MYA-139 / BCRC 22969 / CBS 8797 / KCTC 17520 / NBRC 10181 / NCYC 3082 / Yp74L-3)</name>
    <name type="common">Yeast</name>
    <name type="synonym">Kazachstania naganishii</name>
    <dbReference type="NCBI Taxonomy" id="1071383"/>
    <lineage>
        <taxon>Eukaryota</taxon>
        <taxon>Fungi</taxon>
        <taxon>Dikarya</taxon>
        <taxon>Ascomycota</taxon>
        <taxon>Saccharomycotina</taxon>
        <taxon>Saccharomycetes</taxon>
        <taxon>Saccharomycetales</taxon>
        <taxon>Saccharomycetaceae</taxon>
        <taxon>Huiozyma</taxon>
    </lineage>
</organism>
<dbReference type="EMBL" id="HE978315">
    <property type="protein sequence ID" value="CCK69060.1"/>
    <property type="molecule type" value="Genomic_DNA"/>
</dbReference>
<dbReference type="InterPro" id="IPR052413">
    <property type="entry name" value="SUR7_domain"/>
</dbReference>
<evidence type="ECO:0000256" key="1">
    <source>
        <dbReference type="SAM" id="MobiDB-lite"/>
    </source>
</evidence>
<keyword evidence="2" id="KW-1133">Transmembrane helix</keyword>
<keyword evidence="4" id="KW-1185">Reference proteome</keyword>
<reference evidence="3 4" key="1">
    <citation type="journal article" date="2011" name="Proc. Natl. Acad. Sci. U.S.A.">
        <title>Evolutionary erosion of yeast sex chromosomes by mating-type switching accidents.</title>
        <authorList>
            <person name="Gordon J.L."/>
            <person name="Armisen D."/>
            <person name="Proux-Wera E."/>
            <person name="Oheigeartaigh S.S."/>
            <person name="Byrne K.P."/>
            <person name="Wolfe K.H."/>
        </authorList>
    </citation>
    <scope>NUCLEOTIDE SEQUENCE [LARGE SCALE GENOMIC DNA]</scope>
    <source>
        <strain evidence="4">ATCC MYA-139 / BCRC 22969 / CBS 8797 / CCRC 22969 / KCTC 17520 / NBRC 10181 / NCYC 3082</strain>
    </source>
</reference>
<evidence type="ECO:0000313" key="4">
    <source>
        <dbReference type="Proteomes" id="UP000006310"/>
    </source>
</evidence>
<dbReference type="Proteomes" id="UP000006310">
    <property type="component" value="Chromosome 2"/>
</dbReference>
<feature type="transmembrane region" description="Helical" evidence="2">
    <location>
        <begin position="533"/>
        <end position="557"/>
    </location>
</feature>
<dbReference type="GO" id="GO:0031505">
    <property type="term" value="P:fungal-type cell wall organization"/>
    <property type="evidence" value="ECO:0007669"/>
    <property type="project" value="TreeGrafter"/>
</dbReference>
<dbReference type="InterPro" id="IPR009571">
    <property type="entry name" value="SUR7/Rim9-like_fungi"/>
</dbReference>
<dbReference type="eggNOG" id="ENOG502QVQ9">
    <property type="taxonomic scope" value="Eukaryota"/>
</dbReference>
<dbReference type="HOGENOM" id="CLU_402815_0_0_1"/>
<feature type="transmembrane region" description="Helical" evidence="2">
    <location>
        <begin position="569"/>
        <end position="594"/>
    </location>
</feature>
<dbReference type="AlphaFoldDB" id="J7R2M0"/>
<dbReference type="GO" id="GO:0005886">
    <property type="term" value="C:plasma membrane"/>
    <property type="evidence" value="ECO:0007669"/>
    <property type="project" value="EnsemblFungi"/>
</dbReference>
<dbReference type="GO" id="GO:0051285">
    <property type="term" value="C:cell cortex of cell tip"/>
    <property type="evidence" value="ECO:0007669"/>
    <property type="project" value="TreeGrafter"/>
</dbReference>
<accession>J7R2M0</accession>
<dbReference type="PANTHER" id="PTHR28019">
    <property type="entry name" value="CELL MEMBRANE PROTEIN YLR413W-RELATED"/>
    <property type="match status" value="1"/>
</dbReference>
<dbReference type="OrthoDB" id="4068213at2759"/>
<gene>
    <name evidence="3" type="primary">KNAG0B06310</name>
    <name evidence="3" type="ordered locus">KNAG_0B06310</name>
</gene>
<dbReference type="OMA" id="DFKPYMD"/>
<dbReference type="RefSeq" id="XP_022463306.1">
    <property type="nucleotide sequence ID" value="XM_022606629.1"/>
</dbReference>